<proteinExistence type="predicted"/>
<accession>A0A1S7QSR4</accession>
<dbReference type="EMBL" id="FBWG01000028">
    <property type="protein sequence ID" value="CUX41635.1"/>
    <property type="molecule type" value="Genomic_DNA"/>
</dbReference>
<name>A0A1S7QSR4_9HYPH</name>
<evidence type="ECO:0000313" key="2">
    <source>
        <dbReference type="EMBL" id="CUX41635.1"/>
    </source>
</evidence>
<gene>
    <name evidence="2" type="primary">T</name>
    <name evidence="2" type="ORF">AGR7C_Lc100153</name>
</gene>
<reference evidence="2 3" key="1">
    <citation type="submission" date="2016-01" db="EMBL/GenBank/DDBJ databases">
        <authorList>
            <person name="Oliw E.H."/>
        </authorList>
    </citation>
    <scope>NUCLEOTIDE SEQUENCE [LARGE SCALE GENOMIC DNA]</scope>
    <source>
        <strain evidence="2 3">Zutra 3-1</strain>
    </source>
</reference>
<feature type="domain" description="Bacteriophage Mu GpT" evidence="1">
    <location>
        <begin position="9"/>
        <end position="297"/>
    </location>
</feature>
<organism evidence="2 3">
    <name type="scientific">Agrobacterium deltaense Zutra 3/1</name>
    <dbReference type="NCBI Taxonomy" id="1183427"/>
    <lineage>
        <taxon>Bacteria</taxon>
        <taxon>Pseudomonadati</taxon>
        <taxon>Pseudomonadota</taxon>
        <taxon>Alphaproteobacteria</taxon>
        <taxon>Hyphomicrobiales</taxon>
        <taxon>Rhizobiaceae</taxon>
        <taxon>Rhizobium/Agrobacterium group</taxon>
        <taxon>Agrobacterium</taxon>
    </lineage>
</organism>
<dbReference type="InterPro" id="IPR018774">
    <property type="entry name" value="Phage_Mu_GpT"/>
</dbReference>
<evidence type="ECO:0000259" key="1">
    <source>
        <dbReference type="Pfam" id="PF10124"/>
    </source>
</evidence>
<dbReference type="Pfam" id="PF10124">
    <property type="entry name" value="Mu-like_gpT"/>
    <property type="match status" value="1"/>
</dbReference>
<evidence type="ECO:0000313" key="3">
    <source>
        <dbReference type="Proteomes" id="UP000191987"/>
    </source>
</evidence>
<sequence>MDINTQTLRSAYVGFNAAFQQGIGEATSMFGRIATTVPSTTATQEYGWLGNFPGFREWIGDRVVNGLAKHGYSLKNKDYENTIGVDRNDFNDDNLGIYAPMFRDFGQTAVTFPDTLIWPLLKAGWATECYDKQFFFDTDHPVLDANGNPISVANTDGGNGTPWFLLDTSRALKPLIYQERKKFTNLVRMDKEDDENVFTKKEFRYGLDGRCAVGFGFWQMAWGSKQVLDTAHYEAARTGLANMKGDYGRPLAIQPKLLVVPPSLEGAARRIVGNSLKDGGGTNEWFGTAEVLVVPWLA</sequence>
<dbReference type="Proteomes" id="UP000191987">
    <property type="component" value="Unassembled WGS sequence"/>
</dbReference>
<dbReference type="AlphaFoldDB" id="A0A1S7QSR4"/>
<dbReference type="RefSeq" id="WP_080819476.1">
    <property type="nucleotide sequence ID" value="NZ_LT009749.1"/>
</dbReference>
<protein>
    <submittedName>
        <fullName evidence="2">Major head subunit</fullName>
    </submittedName>
</protein>